<sequence>MTKGGSSNELLLITTRHVALPTDNRDVMFEHEDESEPHSNILLLGDEAYDDCLASIQGAIEAREMKAERWELHLKMAEGRGDKVADAECKAAERKIEAAKEAKEELCTFYNDVGKHWATSASRVLGHVIYSPPMRLGAGIADEGYTEDYAIVKVDTDKIDRTQFKGNMIDLGTDSTIGVWEFTKKMRSNDDTPSFEYPFDRLLTLQGTISDEEMRQQTPVDKDKKSCLMVIKDGSATGVTIGRASGIMSFVRDDSDGSCGISKEWAILPYDAESGAFSAKGDSGAVIVDGLGRIGGLLTGGAGDKTQVDITYATPISFIEKSIKTRYPNAHFNLA</sequence>
<comment type="caution">
    <text evidence="1">The sequence shown here is derived from an EMBL/GenBank/DDBJ whole genome shotgun (WGS) entry which is preliminary data.</text>
</comment>
<evidence type="ECO:0000313" key="1">
    <source>
        <dbReference type="EMBL" id="EIW83378.1"/>
    </source>
</evidence>
<evidence type="ECO:0000313" key="2">
    <source>
        <dbReference type="Proteomes" id="UP000053558"/>
    </source>
</evidence>
<dbReference type="GeneID" id="19200901"/>
<dbReference type="RefSeq" id="XP_007767158.1">
    <property type="nucleotide sequence ID" value="XM_007768968.1"/>
</dbReference>
<dbReference type="EMBL" id="JH711576">
    <property type="protein sequence ID" value="EIW83378.1"/>
    <property type="molecule type" value="Genomic_DNA"/>
</dbReference>
<evidence type="ECO:0008006" key="3">
    <source>
        <dbReference type="Google" id="ProtNLM"/>
    </source>
</evidence>
<dbReference type="InterPro" id="IPR009003">
    <property type="entry name" value="Peptidase_S1_PA"/>
</dbReference>
<reference evidence="2" key="1">
    <citation type="journal article" date="2012" name="Science">
        <title>The Paleozoic origin of enzymatic lignin decomposition reconstructed from 31 fungal genomes.</title>
        <authorList>
            <person name="Floudas D."/>
            <person name="Binder M."/>
            <person name="Riley R."/>
            <person name="Barry K."/>
            <person name="Blanchette R.A."/>
            <person name="Henrissat B."/>
            <person name="Martinez A.T."/>
            <person name="Otillar R."/>
            <person name="Spatafora J.W."/>
            <person name="Yadav J.S."/>
            <person name="Aerts A."/>
            <person name="Benoit I."/>
            <person name="Boyd A."/>
            <person name="Carlson A."/>
            <person name="Copeland A."/>
            <person name="Coutinho P.M."/>
            <person name="de Vries R.P."/>
            <person name="Ferreira P."/>
            <person name="Findley K."/>
            <person name="Foster B."/>
            <person name="Gaskell J."/>
            <person name="Glotzer D."/>
            <person name="Gorecki P."/>
            <person name="Heitman J."/>
            <person name="Hesse C."/>
            <person name="Hori C."/>
            <person name="Igarashi K."/>
            <person name="Jurgens J.A."/>
            <person name="Kallen N."/>
            <person name="Kersten P."/>
            <person name="Kohler A."/>
            <person name="Kuees U."/>
            <person name="Kumar T.K.A."/>
            <person name="Kuo A."/>
            <person name="LaButti K."/>
            <person name="Larrondo L.F."/>
            <person name="Lindquist E."/>
            <person name="Ling A."/>
            <person name="Lombard V."/>
            <person name="Lucas S."/>
            <person name="Lundell T."/>
            <person name="Martin R."/>
            <person name="McLaughlin D.J."/>
            <person name="Morgenstern I."/>
            <person name="Morin E."/>
            <person name="Murat C."/>
            <person name="Nagy L.G."/>
            <person name="Nolan M."/>
            <person name="Ohm R.A."/>
            <person name="Patyshakuliyeva A."/>
            <person name="Rokas A."/>
            <person name="Ruiz-Duenas F.J."/>
            <person name="Sabat G."/>
            <person name="Salamov A."/>
            <person name="Samejima M."/>
            <person name="Schmutz J."/>
            <person name="Slot J.C."/>
            <person name="St John F."/>
            <person name="Stenlid J."/>
            <person name="Sun H."/>
            <person name="Sun S."/>
            <person name="Syed K."/>
            <person name="Tsang A."/>
            <person name="Wiebenga A."/>
            <person name="Young D."/>
            <person name="Pisabarro A."/>
            <person name="Eastwood D.C."/>
            <person name="Martin F."/>
            <person name="Cullen D."/>
            <person name="Grigoriev I.V."/>
            <person name="Hibbett D.S."/>
        </authorList>
    </citation>
    <scope>NUCLEOTIDE SEQUENCE [LARGE SCALE GENOMIC DNA]</scope>
    <source>
        <strain evidence="2">RWD-64-598 SS2</strain>
    </source>
</reference>
<protein>
    <recommendedName>
        <fullName evidence="3">Peptidase S1 domain-containing protein</fullName>
    </recommendedName>
</protein>
<keyword evidence="2" id="KW-1185">Reference proteome</keyword>
<accession>A0A5M3MW46</accession>
<dbReference type="OrthoDB" id="2643354at2759"/>
<name>A0A5M3MW46_CONPW</name>
<gene>
    <name evidence="1" type="ORF">CONPUDRAFT_136420</name>
</gene>
<dbReference type="KEGG" id="cput:CONPUDRAFT_136420"/>
<dbReference type="AlphaFoldDB" id="A0A5M3MW46"/>
<dbReference type="OMA" id="WDEVILA"/>
<organism evidence="1 2">
    <name type="scientific">Coniophora puteana (strain RWD-64-598)</name>
    <name type="common">Brown rot fungus</name>
    <dbReference type="NCBI Taxonomy" id="741705"/>
    <lineage>
        <taxon>Eukaryota</taxon>
        <taxon>Fungi</taxon>
        <taxon>Dikarya</taxon>
        <taxon>Basidiomycota</taxon>
        <taxon>Agaricomycotina</taxon>
        <taxon>Agaricomycetes</taxon>
        <taxon>Agaricomycetidae</taxon>
        <taxon>Boletales</taxon>
        <taxon>Coniophorineae</taxon>
        <taxon>Coniophoraceae</taxon>
        <taxon>Coniophora</taxon>
    </lineage>
</organism>
<dbReference type="Proteomes" id="UP000053558">
    <property type="component" value="Unassembled WGS sequence"/>
</dbReference>
<proteinExistence type="predicted"/>
<dbReference type="SUPFAM" id="SSF50494">
    <property type="entry name" value="Trypsin-like serine proteases"/>
    <property type="match status" value="1"/>
</dbReference>